<dbReference type="AlphaFoldDB" id="A0A5K4EDL3"/>
<proteinExistence type="predicted"/>
<dbReference type="ExpressionAtlas" id="A0A5K4EDL3">
    <property type="expression patterns" value="baseline"/>
</dbReference>
<feature type="region of interest" description="Disordered" evidence="1">
    <location>
        <begin position="1"/>
        <end position="28"/>
    </location>
</feature>
<evidence type="ECO:0000256" key="1">
    <source>
        <dbReference type="SAM" id="MobiDB-lite"/>
    </source>
</evidence>
<feature type="region of interest" description="Disordered" evidence="1">
    <location>
        <begin position="43"/>
        <end position="75"/>
    </location>
</feature>
<dbReference type="WBParaSite" id="Smp_041190.3">
    <property type="protein sequence ID" value="Smp_041190.3"/>
    <property type="gene ID" value="Smp_041190"/>
</dbReference>
<evidence type="ECO:0000313" key="2">
    <source>
        <dbReference type="WBParaSite" id="Smp_041190.3"/>
    </source>
</evidence>
<protein>
    <submittedName>
        <fullName evidence="2">Uncharacterized protein</fullName>
    </submittedName>
</protein>
<sequence>MTKNTGKNTSCIRQPVNGHPIHLHVPGDTPIHLHVNNKTQVSRMPGLATPKTPDTSQSQAPWVPPPGKTSSGKSLLSKTLQKICTVHWGKKHSCY</sequence>
<dbReference type="InParanoid" id="A0A5K4EDL3"/>
<dbReference type="STRING" id="6183.A0A5K4EDL3"/>
<accession>A0A5K4EDL3</accession>
<feature type="compositionally biased region" description="Polar residues" evidence="1">
    <location>
        <begin position="1"/>
        <end position="12"/>
    </location>
</feature>
<name>A0A5K4EDL3_SCHMA</name>
<organism evidence="2">
    <name type="scientific">Schistosoma mansoni</name>
    <name type="common">Blood fluke</name>
    <dbReference type="NCBI Taxonomy" id="6183"/>
    <lineage>
        <taxon>Eukaryota</taxon>
        <taxon>Metazoa</taxon>
        <taxon>Spiralia</taxon>
        <taxon>Lophotrochozoa</taxon>
        <taxon>Platyhelminthes</taxon>
        <taxon>Trematoda</taxon>
        <taxon>Digenea</taxon>
        <taxon>Strigeidida</taxon>
        <taxon>Schistosomatoidea</taxon>
        <taxon>Schistosomatidae</taxon>
        <taxon>Schistosoma</taxon>
    </lineage>
</organism>
<reference evidence="2" key="1">
    <citation type="submission" date="2019-11" db="UniProtKB">
        <authorList>
            <consortium name="WormBaseParasite"/>
        </authorList>
    </citation>
    <scope>IDENTIFICATION</scope>
    <source>
        <strain evidence="2">Puerto Rican</strain>
    </source>
</reference>